<dbReference type="SUPFAM" id="SSF56219">
    <property type="entry name" value="DNase I-like"/>
    <property type="match status" value="1"/>
</dbReference>
<evidence type="ECO:0000313" key="13">
    <source>
        <dbReference type="Proteomes" id="UP000799428"/>
    </source>
</evidence>
<accession>A0A6G1JWV1</accession>
<dbReference type="GO" id="GO:0006302">
    <property type="term" value="P:double-strand break repair"/>
    <property type="evidence" value="ECO:0007669"/>
    <property type="project" value="TreeGrafter"/>
</dbReference>
<dbReference type="GO" id="GO:0070260">
    <property type="term" value="F:5'-tyrosyl-DNA phosphodiesterase activity"/>
    <property type="evidence" value="ECO:0007669"/>
    <property type="project" value="TreeGrafter"/>
</dbReference>
<evidence type="ECO:0000256" key="7">
    <source>
        <dbReference type="ARBA" id="ARBA00022801"/>
    </source>
</evidence>
<evidence type="ECO:0000313" key="12">
    <source>
        <dbReference type="EMBL" id="KAF2705084.1"/>
    </source>
</evidence>
<keyword evidence="5" id="KW-0479">Metal-binding</keyword>
<comment type="cofactor">
    <cofactor evidence="2">
        <name>Mg(2+)</name>
        <dbReference type="ChEBI" id="CHEBI:18420"/>
    </cofactor>
</comment>
<evidence type="ECO:0000256" key="9">
    <source>
        <dbReference type="ARBA" id="ARBA00023204"/>
    </source>
</evidence>
<evidence type="ECO:0000256" key="6">
    <source>
        <dbReference type="ARBA" id="ARBA00022763"/>
    </source>
</evidence>
<dbReference type="GO" id="GO:0005737">
    <property type="term" value="C:cytoplasm"/>
    <property type="evidence" value="ECO:0007669"/>
    <property type="project" value="TreeGrafter"/>
</dbReference>
<dbReference type="EMBL" id="MU005780">
    <property type="protein sequence ID" value="KAF2705084.1"/>
    <property type="molecule type" value="Genomic_DNA"/>
</dbReference>
<keyword evidence="9" id="KW-0234">DNA repair</keyword>
<keyword evidence="13" id="KW-1185">Reference proteome</keyword>
<keyword evidence="10" id="KW-0539">Nucleus</keyword>
<organism evidence="12 13">
    <name type="scientific">Pleomassaria siparia CBS 279.74</name>
    <dbReference type="NCBI Taxonomy" id="1314801"/>
    <lineage>
        <taxon>Eukaryota</taxon>
        <taxon>Fungi</taxon>
        <taxon>Dikarya</taxon>
        <taxon>Ascomycota</taxon>
        <taxon>Pezizomycotina</taxon>
        <taxon>Dothideomycetes</taxon>
        <taxon>Pleosporomycetidae</taxon>
        <taxon>Pleosporales</taxon>
        <taxon>Pleomassariaceae</taxon>
        <taxon>Pleomassaria</taxon>
    </lineage>
</organism>
<comment type="subcellular location">
    <subcellularLocation>
        <location evidence="3">Nucleus</location>
        <location evidence="3">PML body</location>
    </subcellularLocation>
</comment>
<dbReference type="InterPro" id="IPR036691">
    <property type="entry name" value="Endo/exonu/phosph_ase_sf"/>
</dbReference>
<dbReference type="PANTHER" id="PTHR15822:SF4">
    <property type="entry name" value="TYROSYL-DNA PHOSPHODIESTERASE 2"/>
    <property type="match status" value="1"/>
</dbReference>
<keyword evidence="4" id="KW-0540">Nuclease</keyword>
<proteinExistence type="predicted"/>
<dbReference type="Proteomes" id="UP000799428">
    <property type="component" value="Unassembled WGS sequence"/>
</dbReference>
<gene>
    <name evidence="12" type="ORF">K504DRAFT_106641</name>
</gene>
<evidence type="ECO:0000256" key="5">
    <source>
        <dbReference type="ARBA" id="ARBA00022723"/>
    </source>
</evidence>
<sequence>MVSKAMLSSLLQKQLSHTPAAQPFHAFVDDEWRPFQPGAVVTTSTTLSPPPSPLHSLHLVTWNIDFMAPYPQARMSAALSHLAGLVSSVPTTSAVVVFLQEMAEWEGLASSSAREGSGDVALLQGAGWVQERFYMSDVDGGAWGGAGYGTVTLIDRRLSVARVGRLPFVSEFRRDALFIDVHLSSGSAGGGNVLRLCNVHLDSMSGAMRPVQWRGLAQLLRCQAGLEPPWGGVAASILAGDCNANRPRDRTEPQDNGFRDAYLELGGIEGDEAGATWGFQSASGARWGRQRLDKMVFCGDLEIAKLDKVGVDVRVEDAETVRLLEDEVTREVSSDPDGTPY</sequence>
<dbReference type="GO" id="GO:0004518">
    <property type="term" value="F:nuclease activity"/>
    <property type="evidence" value="ECO:0007669"/>
    <property type="project" value="UniProtKB-KW"/>
</dbReference>
<protein>
    <recommendedName>
        <fullName evidence="11">Endonuclease/exonuclease/phosphatase domain-containing protein</fullName>
    </recommendedName>
</protein>
<evidence type="ECO:0000259" key="11">
    <source>
        <dbReference type="Pfam" id="PF03372"/>
    </source>
</evidence>
<dbReference type="Pfam" id="PF03372">
    <property type="entry name" value="Exo_endo_phos"/>
    <property type="match status" value="1"/>
</dbReference>
<dbReference type="GO" id="GO:0046872">
    <property type="term" value="F:metal ion binding"/>
    <property type="evidence" value="ECO:0007669"/>
    <property type="project" value="UniProtKB-KW"/>
</dbReference>
<keyword evidence="8" id="KW-0460">Magnesium</keyword>
<reference evidence="12" key="1">
    <citation type="journal article" date="2020" name="Stud. Mycol.">
        <title>101 Dothideomycetes genomes: a test case for predicting lifestyles and emergence of pathogens.</title>
        <authorList>
            <person name="Haridas S."/>
            <person name="Albert R."/>
            <person name="Binder M."/>
            <person name="Bloem J."/>
            <person name="Labutti K."/>
            <person name="Salamov A."/>
            <person name="Andreopoulos B."/>
            <person name="Baker S."/>
            <person name="Barry K."/>
            <person name="Bills G."/>
            <person name="Bluhm B."/>
            <person name="Cannon C."/>
            <person name="Castanera R."/>
            <person name="Culley D."/>
            <person name="Daum C."/>
            <person name="Ezra D."/>
            <person name="Gonzalez J."/>
            <person name="Henrissat B."/>
            <person name="Kuo A."/>
            <person name="Liang C."/>
            <person name="Lipzen A."/>
            <person name="Lutzoni F."/>
            <person name="Magnuson J."/>
            <person name="Mondo S."/>
            <person name="Nolan M."/>
            <person name="Ohm R."/>
            <person name="Pangilinan J."/>
            <person name="Park H.-J."/>
            <person name="Ramirez L."/>
            <person name="Alfaro M."/>
            <person name="Sun H."/>
            <person name="Tritt A."/>
            <person name="Yoshinaga Y."/>
            <person name="Zwiers L.-H."/>
            <person name="Turgeon B."/>
            <person name="Goodwin S."/>
            <person name="Spatafora J."/>
            <person name="Crous P."/>
            <person name="Grigoriev I."/>
        </authorList>
    </citation>
    <scope>NUCLEOTIDE SEQUENCE</scope>
    <source>
        <strain evidence="12">CBS 279.74</strain>
    </source>
</reference>
<evidence type="ECO:0000256" key="2">
    <source>
        <dbReference type="ARBA" id="ARBA00001946"/>
    </source>
</evidence>
<evidence type="ECO:0000256" key="10">
    <source>
        <dbReference type="ARBA" id="ARBA00023242"/>
    </source>
</evidence>
<dbReference type="Gene3D" id="3.60.10.10">
    <property type="entry name" value="Endonuclease/exonuclease/phosphatase"/>
    <property type="match status" value="1"/>
</dbReference>
<feature type="domain" description="Endonuclease/exonuclease/phosphatase" evidence="11">
    <location>
        <begin position="60"/>
        <end position="305"/>
    </location>
</feature>
<keyword evidence="7" id="KW-0378">Hydrolase</keyword>
<evidence type="ECO:0000256" key="4">
    <source>
        <dbReference type="ARBA" id="ARBA00022722"/>
    </source>
</evidence>
<name>A0A6G1JWV1_9PLEO</name>
<dbReference type="InterPro" id="IPR051547">
    <property type="entry name" value="TDP2-like"/>
</dbReference>
<dbReference type="AlphaFoldDB" id="A0A6G1JWV1"/>
<dbReference type="InterPro" id="IPR005135">
    <property type="entry name" value="Endo/exonuclease/phosphatase"/>
</dbReference>
<evidence type="ECO:0000256" key="1">
    <source>
        <dbReference type="ARBA" id="ARBA00001936"/>
    </source>
</evidence>
<dbReference type="GO" id="GO:0003697">
    <property type="term" value="F:single-stranded DNA binding"/>
    <property type="evidence" value="ECO:0007669"/>
    <property type="project" value="TreeGrafter"/>
</dbReference>
<dbReference type="PANTHER" id="PTHR15822">
    <property type="entry name" value="TRAF AND TNF RECEPTOR-ASSOCIATED PROTEIN"/>
    <property type="match status" value="1"/>
</dbReference>
<dbReference type="OrthoDB" id="9975959at2759"/>
<keyword evidence="6" id="KW-0227">DNA damage</keyword>
<evidence type="ECO:0000256" key="3">
    <source>
        <dbReference type="ARBA" id="ARBA00004322"/>
    </source>
</evidence>
<evidence type="ECO:0000256" key="8">
    <source>
        <dbReference type="ARBA" id="ARBA00022842"/>
    </source>
</evidence>
<comment type="cofactor">
    <cofactor evidence="1">
        <name>Mn(2+)</name>
        <dbReference type="ChEBI" id="CHEBI:29035"/>
    </cofactor>
</comment>